<evidence type="ECO:0000313" key="6">
    <source>
        <dbReference type="Proteomes" id="UP000436088"/>
    </source>
</evidence>
<comment type="caution">
    <text evidence="5">The sequence shown here is derived from an EMBL/GenBank/DDBJ whole genome shotgun (WGS) entry which is preliminary data.</text>
</comment>
<dbReference type="InterPro" id="IPR032710">
    <property type="entry name" value="NTF2-like_dom_sf"/>
</dbReference>
<dbReference type="Gene3D" id="3.30.70.330">
    <property type="match status" value="1"/>
</dbReference>
<dbReference type="InterPro" id="IPR000504">
    <property type="entry name" value="RRM_dom"/>
</dbReference>
<dbReference type="EMBL" id="VEPZ02001356">
    <property type="protein sequence ID" value="KAE8677631.1"/>
    <property type="molecule type" value="Genomic_DNA"/>
</dbReference>
<feature type="domain" description="NTF2" evidence="4">
    <location>
        <begin position="1"/>
        <end position="117"/>
    </location>
</feature>
<dbReference type="SUPFAM" id="SSF54427">
    <property type="entry name" value="NTF2-like"/>
    <property type="match status" value="1"/>
</dbReference>
<reference evidence="5" key="1">
    <citation type="submission" date="2019-09" db="EMBL/GenBank/DDBJ databases">
        <title>Draft genome information of white flower Hibiscus syriacus.</title>
        <authorList>
            <person name="Kim Y.-M."/>
        </authorList>
    </citation>
    <scope>NUCLEOTIDE SEQUENCE [LARGE SCALE GENOMIC DNA]</scope>
    <source>
        <strain evidence="5">YM2019G1</strain>
    </source>
</reference>
<evidence type="ECO:0000259" key="3">
    <source>
        <dbReference type="PROSITE" id="PS50102"/>
    </source>
</evidence>
<dbReference type="InterPro" id="IPR039539">
    <property type="entry name" value="Ras_GTPase_bind_prot"/>
</dbReference>
<evidence type="ECO:0000259" key="4">
    <source>
        <dbReference type="PROSITE" id="PS50177"/>
    </source>
</evidence>
<dbReference type="Pfam" id="PF00076">
    <property type="entry name" value="RRM_1"/>
    <property type="match status" value="1"/>
</dbReference>
<feature type="domain" description="RRM" evidence="3">
    <location>
        <begin position="305"/>
        <end position="382"/>
    </location>
</feature>
<dbReference type="InterPro" id="IPR035979">
    <property type="entry name" value="RBD_domain_sf"/>
</dbReference>
<dbReference type="SUPFAM" id="SSF54928">
    <property type="entry name" value="RNA-binding domain, RBD"/>
    <property type="match status" value="1"/>
</dbReference>
<protein>
    <submittedName>
        <fullName evidence="5">Nuclear transport factor 2 family protein with RNA binding domain isoform 4</fullName>
    </submittedName>
</protein>
<dbReference type="InterPro" id="IPR002075">
    <property type="entry name" value="NTF2_dom"/>
</dbReference>
<dbReference type="GO" id="GO:0003729">
    <property type="term" value="F:mRNA binding"/>
    <property type="evidence" value="ECO:0007669"/>
    <property type="project" value="TreeGrafter"/>
</dbReference>
<keyword evidence="6" id="KW-1185">Reference proteome</keyword>
<dbReference type="PANTHER" id="PTHR10693:SF58">
    <property type="entry name" value="OS02G0131700 PROTEIN"/>
    <property type="match status" value="1"/>
</dbReference>
<dbReference type="Proteomes" id="UP000436088">
    <property type="component" value="Unassembled WGS sequence"/>
</dbReference>
<dbReference type="Gene3D" id="3.10.450.50">
    <property type="match status" value="1"/>
</dbReference>
<evidence type="ECO:0000256" key="1">
    <source>
        <dbReference type="ARBA" id="ARBA00022884"/>
    </source>
</evidence>
<evidence type="ECO:0000256" key="2">
    <source>
        <dbReference type="PROSITE-ProRule" id="PRU00176"/>
    </source>
</evidence>
<dbReference type="PANTHER" id="PTHR10693">
    <property type="entry name" value="RAS GTPASE-ACTIVATING PROTEIN-BINDING PROTEIN"/>
    <property type="match status" value="1"/>
</dbReference>
<evidence type="ECO:0000313" key="5">
    <source>
        <dbReference type="EMBL" id="KAE8677631.1"/>
    </source>
</evidence>
<dbReference type="SMART" id="SM00360">
    <property type="entry name" value="RRM"/>
    <property type="match status" value="1"/>
</dbReference>
<gene>
    <name evidence="5" type="ORF">F3Y22_tig00111504pilonHSYRG00047</name>
</gene>
<organism evidence="5 6">
    <name type="scientific">Hibiscus syriacus</name>
    <name type="common">Rose of Sharon</name>
    <dbReference type="NCBI Taxonomy" id="106335"/>
    <lineage>
        <taxon>Eukaryota</taxon>
        <taxon>Viridiplantae</taxon>
        <taxon>Streptophyta</taxon>
        <taxon>Embryophyta</taxon>
        <taxon>Tracheophyta</taxon>
        <taxon>Spermatophyta</taxon>
        <taxon>Magnoliopsida</taxon>
        <taxon>eudicotyledons</taxon>
        <taxon>Gunneridae</taxon>
        <taxon>Pentapetalae</taxon>
        <taxon>rosids</taxon>
        <taxon>malvids</taxon>
        <taxon>Malvales</taxon>
        <taxon>Malvaceae</taxon>
        <taxon>Malvoideae</taxon>
        <taxon>Hibiscus</taxon>
    </lineage>
</organism>
<keyword evidence="1 2" id="KW-0694">RNA-binding</keyword>
<dbReference type="Pfam" id="PF02136">
    <property type="entry name" value="NTF2"/>
    <property type="match status" value="1"/>
</dbReference>
<dbReference type="AlphaFoldDB" id="A0A6A2XML4"/>
<dbReference type="PROSITE" id="PS50102">
    <property type="entry name" value="RRM"/>
    <property type="match status" value="1"/>
</dbReference>
<name>A0A6A2XML4_HIBSY</name>
<dbReference type="PROSITE" id="PS50177">
    <property type="entry name" value="NTF2_DOMAIN"/>
    <property type="match status" value="1"/>
</dbReference>
<dbReference type="GO" id="GO:1990904">
    <property type="term" value="C:ribonucleoprotein complex"/>
    <property type="evidence" value="ECO:0007669"/>
    <property type="project" value="TreeGrafter"/>
</dbReference>
<accession>A0A6A2XML4</accession>
<dbReference type="InterPro" id="IPR012677">
    <property type="entry name" value="Nucleotide-bd_a/b_plait_sf"/>
</dbReference>
<dbReference type="CDD" id="cd00590">
    <property type="entry name" value="RRM_SF"/>
    <property type="match status" value="1"/>
</dbReference>
<dbReference type="InterPro" id="IPR018222">
    <property type="entry name" value="Nuclear_transport_factor_2_euk"/>
</dbReference>
<dbReference type="CDD" id="cd00780">
    <property type="entry name" value="NTF2"/>
    <property type="match status" value="1"/>
</dbReference>
<dbReference type="GO" id="GO:0005829">
    <property type="term" value="C:cytosol"/>
    <property type="evidence" value="ECO:0007669"/>
    <property type="project" value="TreeGrafter"/>
</dbReference>
<sequence length="493" mass="53874">MSSPYPILVTATQVLQHQPHLVHQFYSASSTLVRLDGNNRDTVTGLLQIHALVMSLNITGIEIKTACSLESWNGGVLVMVSGAVRVKDFNSRRKFVQTFFLAPQDKGYFVLNDVFHYIEEEQIHQHPAVLLAQHNLDLKLNAFVTNPEPVPSYMLGGDIRGQELLASVNAKENGLIDKYSFPEQQLRQAVESESIVENSCGHESNGSLLHTVNTVLEHMPPPVEEPVVEPPKQTYASILRVAKGQPAPSVVSQVSVNMKTPPASDSDHDTNHTAQQPVISSNAVEVPSTDIVDEISPAEYEGEIKSVYVRNLPTTVSKSEIMEEFKKFGEISPDGVVIRIRKDVGICYAFVEFEDMASVHNAVKAGSAVVAGQQVYIEERRPNSYIPSRGGRPAVVSPGQHPCGIHTHTYRTTPGEVEAEVAIQWKLQGGVSAVEVTAGAVPTTGTTKTTLDHEETDFTGRLPVKIEPCPGIKYLEMDKLHRFTASSASSIKG</sequence>
<proteinExistence type="predicted"/>